<dbReference type="PANTHER" id="PTHR42985">
    <property type="entry name" value="SODIUM-COUPLED MONOCARBOXYLATE TRANSPORTER"/>
    <property type="match status" value="1"/>
</dbReference>
<keyword evidence="7" id="KW-0812">Transmembrane</keyword>
<accession>A0A5N5SY59</accession>
<keyword evidence="2" id="KW-0813">Transport</keyword>
<evidence type="ECO:0008006" key="10">
    <source>
        <dbReference type="Google" id="ProtNLM"/>
    </source>
</evidence>
<evidence type="ECO:0000256" key="6">
    <source>
        <dbReference type="ARBA" id="ARBA00023201"/>
    </source>
</evidence>
<dbReference type="GO" id="GO:0005886">
    <property type="term" value="C:plasma membrane"/>
    <property type="evidence" value="ECO:0007669"/>
    <property type="project" value="UniProtKB-SubCell"/>
</dbReference>
<reference evidence="8 9" key="1">
    <citation type="journal article" date="2019" name="PLoS Biol.">
        <title>Sex chromosomes control vertical transmission of feminizing Wolbachia symbionts in an isopod.</title>
        <authorList>
            <person name="Becking T."/>
            <person name="Chebbi M.A."/>
            <person name="Giraud I."/>
            <person name="Moumen B."/>
            <person name="Laverre T."/>
            <person name="Caubet Y."/>
            <person name="Peccoud J."/>
            <person name="Gilbert C."/>
            <person name="Cordaux R."/>
        </authorList>
    </citation>
    <scope>NUCLEOTIDE SEQUENCE [LARGE SCALE GENOMIC DNA]</scope>
    <source>
        <strain evidence="8">ANa2</strain>
        <tissue evidence="8">Whole body excluding digestive tract and cuticle</tissue>
    </source>
</reference>
<dbReference type="GO" id="GO:0006814">
    <property type="term" value="P:sodium ion transport"/>
    <property type="evidence" value="ECO:0007669"/>
    <property type="project" value="UniProtKB-KW"/>
</dbReference>
<evidence type="ECO:0000256" key="3">
    <source>
        <dbReference type="ARBA" id="ARBA00022475"/>
    </source>
</evidence>
<comment type="caution">
    <text evidence="8">The sequence shown here is derived from an EMBL/GenBank/DDBJ whole genome shotgun (WGS) entry which is preliminary data.</text>
</comment>
<name>A0A5N5SY59_9CRUS</name>
<keyword evidence="6" id="KW-0739">Sodium transport</keyword>
<dbReference type="EMBL" id="SEYY01018911">
    <property type="protein sequence ID" value="KAB7498865.1"/>
    <property type="molecule type" value="Genomic_DNA"/>
</dbReference>
<protein>
    <recommendedName>
        <fullName evidence="10">Sodium-coupled monocarboxylate transporter 2</fullName>
    </recommendedName>
</protein>
<keyword evidence="7" id="KW-1133">Transmembrane helix</keyword>
<evidence type="ECO:0000313" key="8">
    <source>
        <dbReference type="EMBL" id="KAB7498865.1"/>
    </source>
</evidence>
<evidence type="ECO:0000256" key="4">
    <source>
        <dbReference type="ARBA" id="ARBA00023053"/>
    </source>
</evidence>
<gene>
    <name evidence="8" type="ORF">Anas_05553</name>
</gene>
<evidence type="ECO:0000256" key="1">
    <source>
        <dbReference type="ARBA" id="ARBA00004651"/>
    </source>
</evidence>
<organism evidence="8 9">
    <name type="scientific">Armadillidium nasatum</name>
    <dbReference type="NCBI Taxonomy" id="96803"/>
    <lineage>
        <taxon>Eukaryota</taxon>
        <taxon>Metazoa</taxon>
        <taxon>Ecdysozoa</taxon>
        <taxon>Arthropoda</taxon>
        <taxon>Crustacea</taxon>
        <taxon>Multicrustacea</taxon>
        <taxon>Malacostraca</taxon>
        <taxon>Eumalacostraca</taxon>
        <taxon>Peracarida</taxon>
        <taxon>Isopoda</taxon>
        <taxon>Oniscidea</taxon>
        <taxon>Crinocheta</taxon>
        <taxon>Armadillidiidae</taxon>
        <taxon>Armadillidium</taxon>
    </lineage>
</organism>
<feature type="transmembrane region" description="Helical" evidence="7">
    <location>
        <begin position="24"/>
        <end position="45"/>
    </location>
</feature>
<evidence type="ECO:0000256" key="2">
    <source>
        <dbReference type="ARBA" id="ARBA00022448"/>
    </source>
</evidence>
<comment type="subcellular location">
    <subcellularLocation>
        <location evidence="1">Cell membrane</location>
        <topology evidence="1">Multi-pass membrane protein</topology>
    </subcellularLocation>
</comment>
<evidence type="ECO:0000313" key="9">
    <source>
        <dbReference type="Proteomes" id="UP000326759"/>
    </source>
</evidence>
<dbReference type="InterPro" id="IPR051163">
    <property type="entry name" value="Sodium:Solute_Symporter_SSF"/>
</dbReference>
<keyword evidence="9" id="KW-1185">Reference proteome</keyword>
<dbReference type="AlphaFoldDB" id="A0A5N5SY59"/>
<dbReference type="Gene3D" id="1.20.1730.10">
    <property type="entry name" value="Sodium/glucose cotransporter"/>
    <property type="match status" value="1"/>
</dbReference>
<sequence length="127" mass="13937">TFNGPIFGVFLIGFFCPRINAKGVWTGFITSTVLMLWISLGSLLYKKPLKFLSFSSDECDYSNFTSENTSVIKNFVSLTNSTINNTTTDESFVSPLYQVSYTLNAVAGPLLCMLIAVIVSCITGIFT</sequence>
<dbReference type="InterPro" id="IPR038377">
    <property type="entry name" value="Na/Glc_symporter_sf"/>
</dbReference>
<feature type="non-terminal residue" evidence="8">
    <location>
        <position position="1"/>
    </location>
</feature>
<keyword evidence="7" id="KW-0472">Membrane</keyword>
<dbReference type="GO" id="GO:0015293">
    <property type="term" value="F:symporter activity"/>
    <property type="evidence" value="ECO:0007669"/>
    <property type="project" value="TreeGrafter"/>
</dbReference>
<keyword evidence="5" id="KW-0406">Ion transport</keyword>
<keyword evidence="3" id="KW-1003">Cell membrane</keyword>
<dbReference type="OrthoDB" id="6380641at2759"/>
<proteinExistence type="predicted"/>
<feature type="transmembrane region" description="Helical" evidence="7">
    <location>
        <begin position="101"/>
        <end position="126"/>
    </location>
</feature>
<evidence type="ECO:0000256" key="7">
    <source>
        <dbReference type="SAM" id="Phobius"/>
    </source>
</evidence>
<dbReference type="PANTHER" id="PTHR42985:SF40">
    <property type="entry name" value="LD47995P-RELATED"/>
    <property type="match status" value="1"/>
</dbReference>
<keyword evidence="4" id="KW-0915">Sodium</keyword>
<dbReference type="Proteomes" id="UP000326759">
    <property type="component" value="Unassembled WGS sequence"/>
</dbReference>
<evidence type="ECO:0000256" key="5">
    <source>
        <dbReference type="ARBA" id="ARBA00023065"/>
    </source>
</evidence>